<dbReference type="SUPFAM" id="SSF55811">
    <property type="entry name" value="Nudix"/>
    <property type="match status" value="1"/>
</dbReference>
<feature type="domain" description="Nudix hydrolase" evidence="4">
    <location>
        <begin position="40"/>
        <end position="168"/>
    </location>
</feature>
<evidence type="ECO:0000313" key="6">
    <source>
        <dbReference type="Proteomes" id="UP000199076"/>
    </source>
</evidence>
<dbReference type="InterPro" id="IPR020476">
    <property type="entry name" value="Nudix_hydrolase"/>
</dbReference>
<dbReference type="InterPro" id="IPR020084">
    <property type="entry name" value="NUDIX_hydrolase_CS"/>
</dbReference>
<keyword evidence="2" id="KW-0378">Hydrolase</keyword>
<dbReference type="Pfam" id="PF00293">
    <property type="entry name" value="NUDIX"/>
    <property type="match status" value="1"/>
</dbReference>
<dbReference type="PROSITE" id="PS51462">
    <property type="entry name" value="NUDIX"/>
    <property type="match status" value="1"/>
</dbReference>
<dbReference type="EMBL" id="FNBK01000009">
    <property type="protein sequence ID" value="SDF75019.1"/>
    <property type="molecule type" value="Genomic_DNA"/>
</dbReference>
<dbReference type="PROSITE" id="PS00893">
    <property type="entry name" value="NUDIX_BOX"/>
    <property type="match status" value="1"/>
</dbReference>
<dbReference type="GO" id="GO:0016787">
    <property type="term" value="F:hydrolase activity"/>
    <property type="evidence" value="ECO:0007669"/>
    <property type="project" value="UniProtKB-KW"/>
</dbReference>
<sequence length="168" mass="18101">MTATDPAFADLAARDGVESRRKVETVDADRFAELESKVGPMTWAVGAVVTDDAGRVLLVREDGEWLAPGGEVEPGETHEEALVREVEEETGVPVSVGPLVAVTEVAFECGDDRLAFYFAHYTATPTATELTDDPGVDGEEIEAVEWVDTVPEGTVDREVVRRARDGPD</sequence>
<dbReference type="RefSeq" id="WP_092692798.1">
    <property type="nucleotide sequence ID" value="NZ_FNBK01000009.1"/>
</dbReference>
<dbReference type="STRING" id="660518.SAMN05216218_10955"/>
<dbReference type="AlphaFoldDB" id="A0A1G7NP00"/>
<keyword evidence="6" id="KW-1185">Reference proteome</keyword>
<evidence type="ECO:0000256" key="3">
    <source>
        <dbReference type="ARBA" id="ARBA00022842"/>
    </source>
</evidence>
<evidence type="ECO:0000256" key="2">
    <source>
        <dbReference type="ARBA" id="ARBA00022801"/>
    </source>
</evidence>
<dbReference type="Proteomes" id="UP000199076">
    <property type="component" value="Unassembled WGS sequence"/>
</dbReference>
<evidence type="ECO:0000259" key="4">
    <source>
        <dbReference type="PROSITE" id="PS51462"/>
    </source>
</evidence>
<proteinExistence type="predicted"/>
<evidence type="ECO:0000313" key="5">
    <source>
        <dbReference type="EMBL" id="SDF75019.1"/>
    </source>
</evidence>
<organism evidence="5 6">
    <name type="scientific">Halorientalis regularis</name>
    <dbReference type="NCBI Taxonomy" id="660518"/>
    <lineage>
        <taxon>Archaea</taxon>
        <taxon>Methanobacteriati</taxon>
        <taxon>Methanobacteriota</taxon>
        <taxon>Stenosarchaea group</taxon>
        <taxon>Halobacteria</taxon>
        <taxon>Halobacteriales</taxon>
        <taxon>Haloarculaceae</taxon>
        <taxon>Halorientalis</taxon>
    </lineage>
</organism>
<evidence type="ECO:0000256" key="1">
    <source>
        <dbReference type="ARBA" id="ARBA00001946"/>
    </source>
</evidence>
<dbReference type="PANTHER" id="PTHR43046">
    <property type="entry name" value="GDP-MANNOSE MANNOSYL HYDROLASE"/>
    <property type="match status" value="1"/>
</dbReference>
<reference evidence="6" key="1">
    <citation type="submission" date="2016-10" db="EMBL/GenBank/DDBJ databases">
        <authorList>
            <person name="Varghese N."/>
            <person name="Submissions S."/>
        </authorList>
    </citation>
    <scope>NUCLEOTIDE SEQUENCE [LARGE SCALE GENOMIC DNA]</scope>
    <source>
        <strain evidence="6">IBRC-M 10760</strain>
    </source>
</reference>
<dbReference type="Gene3D" id="3.90.79.10">
    <property type="entry name" value="Nucleoside Triphosphate Pyrophosphohydrolase"/>
    <property type="match status" value="1"/>
</dbReference>
<dbReference type="CDD" id="cd02883">
    <property type="entry name" value="NUDIX_Hydrolase"/>
    <property type="match status" value="1"/>
</dbReference>
<name>A0A1G7NP00_9EURY</name>
<dbReference type="InterPro" id="IPR000086">
    <property type="entry name" value="NUDIX_hydrolase_dom"/>
</dbReference>
<gene>
    <name evidence="5" type="ORF">SAMN05216218_10955</name>
</gene>
<dbReference type="PRINTS" id="PR00502">
    <property type="entry name" value="NUDIXFAMILY"/>
</dbReference>
<accession>A0A1G7NP00</accession>
<protein>
    <submittedName>
        <fullName evidence="5">ADP-ribose pyrophosphatase YjhB, NUDIX family</fullName>
    </submittedName>
</protein>
<dbReference type="PANTHER" id="PTHR43046:SF12">
    <property type="entry name" value="GDP-MANNOSE MANNOSYL HYDROLASE"/>
    <property type="match status" value="1"/>
</dbReference>
<keyword evidence="3" id="KW-0460">Magnesium</keyword>
<comment type="cofactor">
    <cofactor evidence="1">
        <name>Mg(2+)</name>
        <dbReference type="ChEBI" id="CHEBI:18420"/>
    </cofactor>
</comment>
<dbReference type="InterPro" id="IPR015797">
    <property type="entry name" value="NUDIX_hydrolase-like_dom_sf"/>
</dbReference>